<evidence type="ECO:0000256" key="2">
    <source>
        <dbReference type="ARBA" id="ARBA00008034"/>
    </source>
</evidence>
<protein>
    <submittedName>
        <fullName evidence="8">Zinc/manganese transporter permease</fullName>
    </submittedName>
</protein>
<proteinExistence type="inferred from homology"/>
<dbReference type="GO" id="GO:0010043">
    <property type="term" value="P:response to zinc ion"/>
    <property type="evidence" value="ECO:0007669"/>
    <property type="project" value="TreeGrafter"/>
</dbReference>
<accession>A0A1F6T739</accession>
<feature type="transmembrane region" description="Helical" evidence="7">
    <location>
        <begin position="6"/>
        <end position="26"/>
    </location>
</feature>
<evidence type="ECO:0000256" key="5">
    <source>
        <dbReference type="ARBA" id="ARBA00023136"/>
    </source>
</evidence>
<evidence type="ECO:0000313" key="8">
    <source>
        <dbReference type="EMBL" id="OGI40944.1"/>
    </source>
</evidence>
<feature type="transmembrane region" description="Helical" evidence="7">
    <location>
        <begin position="133"/>
        <end position="153"/>
    </location>
</feature>
<comment type="caution">
    <text evidence="8">The sequence shown here is derived from an EMBL/GenBank/DDBJ whole genome shotgun (WGS) entry which is preliminary data.</text>
</comment>
<name>A0A1F6T739_9PROT</name>
<dbReference type="AlphaFoldDB" id="A0A1F6T739"/>
<dbReference type="GO" id="GO:0055085">
    <property type="term" value="P:transmembrane transport"/>
    <property type="evidence" value="ECO:0007669"/>
    <property type="project" value="InterPro"/>
</dbReference>
<reference evidence="8 9" key="1">
    <citation type="journal article" date="2016" name="Nat. Commun.">
        <title>Thousands of microbial genomes shed light on interconnected biogeochemical processes in an aquifer system.</title>
        <authorList>
            <person name="Anantharaman K."/>
            <person name="Brown C.T."/>
            <person name="Hug L.A."/>
            <person name="Sharon I."/>
            <person name="Castelle C.J."/>
            <person name="Probst A.J."/>
            <person name="Thomas B.C."/>
            <person name="Singh A."/>
            <person name="Wilkins M.J."/>
            <person name="Karaoz U."/>
            <person name="Brodie E.L."/>
            <person name="Williams K.H."/>
            <person name="Hubbard S.S."/>
            <person name="Banfield J.F."/>
        </authorList>
    </citation>
    <scope>NUCLEOTIDE SEQUENCE [LARGE SCALE GENOMIC DNA]</scope>
</reference>
<feature type="transmembrane region" description="Helical" evidence="7">
    <location>
        <begin position="95"/>
        <end position="113"/>
    </location>
</feature>
<dbReference type="Pfam" id="PF00950">
    <property type="entry name" value="ABC-3"/>
    <property type="match status" value="2"/>
</dbReference>
<gene>
    <name evidence="8" type="ORF">A2V91_05010</name>
</gene>
<feature type="transmembrane region" description="Helical" evidence="7">
    <location>
        <begin position="38"/>
        <end position="59"/>
    </location>
</feature>
<dbReference type="EMBL" id="MFSR01000010">
    <property type="protein sequence ID" value="OGI40944.1"/>
    <property type="molecule type" value="Genomic_DNA"/>
</dbReference>
<keyword evidence="5 7" id="KW-0472">Membrane</keyword>
<keyword evidence="4 7" id="KW-1133">Transmembrane helix</keyword>
<keyword evidence="6" id="KW-0813">Transport</keyword>
<organism evidence="8 9">
    <name type="scientific">Candidatus Muproteobacteria bacterium RBG_16_64_10</name>
    <dbReference type="NCBI Taxonomy" id="1817757"/>
    <lineage>
        <taxon>Bacteria</taxon>
        <taxon>Pseudomonadati</taxon>
        <taxon>Pseudomonadota</taxon>
        <taxon>Candidatus Muproteobacteria</taxon>
    </lineage>
</organism>
<evidence type="ECO:0000256" key="3">
    <source>
        <dbReference type="ARBA" id="ARBA00022692"/>
    </source>
</evidence>
<sequence>MNLDILNPAILLPALVAGLLVVSTHVPLGQEVLKRGIVFIDIAVAQIAGLGVIAAYALGWTPQGIGVQLAAAGAALLGALVLSWCEKRWPQTQEALIGAVFVLAASAGVLLLSNDPHAGEQLKELLVGQILWVSVPMLTTVSMVYAGVLALWFMLRQRFGRMGFYVLFAISVTASVQLVGVYLVFASLIIPALATREMTGPKKLMVGYAIGVGGYVAGIAASALFDLPTGAITVWTLALAAIVAASITARRT</sequence>
<keyword evidence="3 6" id="KW-0812">Transmembrane</keyword>
<evidence type="ECO:0000256" key="6">
    <source>
        <dbReference type="RuleBase" id="RU003943"/>
    </source>
</evidence>
<dbReference type="InterPro" id="IPR001626">
    <property type="entry name" value="ABC_TroCD"/>
</dbReference>
<dbReference type="SUPFAM" id="SSF81345">
    <property type="entry name" value="ABC transporter involved in vitamin B12 uptake, BtuC"/>
    <property type="match status" value="1"/>
</dbReference>
<feature type="transmembrane region" description="Helical" evidence="7">
    <location>
        <begin position="165"/>
        <end position="193"/>
    </location>
</feature>
<evidence type="ECO:0000256" key="7">
    <source>
        <dbReference type="SAM" id="Phobius"/>
    </source>
</evidence>
<comment type="similarity">
    <text evidence="2 6">Belongs to the ABC-3 integral membrane protein family.</text>
</comment>
<dbReference type="PANTHER" id="PTHR30477">
    <property type="entry name" value="ABC-TRANSPORTER METAL-BINDING PROTEIN"/>
    <property type="match status" value="1"/>
</dbReference>
<evidence type="ECO:0000313" key="9">
    <source>
        <dbReference type="Proteomes" id="UP000179334"/>
    </source>
</evidence>
<evidence type="ECO:0000256" key="4">
    <source>
        <dbReference type="ARBA" id="ARBA00022989"/>
    </source>
</evidence>
<dbReference type="PANTHER" id="PTHR30477:SF19">
    <property type="entry name" value="METAL ABC TRANSPORTER PERMEASE"/>
    <property type="match status" value="1"/>
</dbReference>
<feature type="transmembrane region" description="Helical" evidence="7">
    <location>
        <begin position="205"/>
        <end position="225"/>
    </location>
</feature>
<feature type="transmembrane region" description="Helical" evidence="7">
    <location>
        <begin position="65"/>
        <end position="83"/>
    </location>
</feature>
<feature type="transmembrane region" description="Helical" evidence="7">
    <location>
        <begin position="232"/>
        <end position="249"/>
    </location>
</feature>
<evidence type="ECO:0000256" key="1">
    <source>
        <dbReference type="ARBA" id="ARBA00004141"/>
    </source>
</evidence>
<dbReference type="Proteomes" id="UP000179334">
    <property type="component" value="Unassembled WGS sequence"/>
</dbReference>
<dbReference type="InterPro" id="IPR037294">
    <property type="entry name" value="ABC_BtuC-like"/>
</dbReference>
<dbReference type="GO" id="GO:0043190">
    <property type="term" value="C:ATP-binding cassette (ABC) transporter complex"/>
    <property type="evidence" value="ECO:0007669"/>
    <property type="project" value="InterPro"/>
</dbReference>
<comment type="subcellular location">
    <subcellularLocation>
        <location evidence="6">Cell membrane</location>
        <topology evidence="6">Multi-pass membrane protein</topology>
    </subcellularLocation>
    <subcellularLocation>
        <location evidence="1">Membrane</location>
        <topology evidence="1">Multi-pass membrane protein</topology>
    </subcellularLocation>
</comment>